<keyword evidence="1" id="KW-0614">Plasmid</keyword>
<dbReference type="Proteomes" id="UP001301963">
    <property type="component" value="Plasmid lp25"/>
</dbReference>
<dbReference type="EMBL" id="CP179538">
    <property type="protein sequence ID" value="XPK47117.1"/>
    <property type="molecule type" value="Genomic_DNA"/>
</dbReference>
<name>A0ACD5GLI2_9SPIR</name>
<gene>
    <name evidence="1" type="ORF">QIA44_05140</name>
</gene>
<reference evidence="1" key="1">
    <citation type="submission" date="2024-11" db="EMBL/GenBank/DDBJ databases">
        <title>Sequencing of Borrelia variable plasmids from multiple Borrelia sensu lato isolates.</title>
        <authorList>
            <person name="Mongodin E.F."/>
            <person name="Rudenko N."/>
            <person name="Fraser C.M."/>
            <person name="Schutzer S."/>
            <person name="Luft B."/>
            <person name="Morgan R."/>
            <person name="Casjens S."/>
            <person name="Qiu W."/>
        </authorList>
    </citation>
    <scope>NUCLEOTIDE SEQUENCE</scope>
    <source>
        <strain evidence="1">PotiB3</strain>
    </source>
</reference>
<geneLocation type="plasmid" evidence="1 2">
    <name>lp25</name>
</geneLocation>
<protein>
    <submittedName>
        <fullName evidence="1">Uncharacterized protein</fullName>
    </submittedName>
</protein>
<evidence type="ECO:0000313" key="2">
    <source>
        <dbReference type="Proteomes" id="UP001301963"/>
    </source>
</evidence>
<organism evidence="1 2">
    <name type="scientific">Borreliella lusitaniae</name>
    <dbReference type="NCBI Taxonomy" id="100177"/>
    <lineage>
        <taxon>Bacteria</taxon>
        <taxon>Pseudomonadati</taxon>
        <taxon>Spirochaetota</taxon>
        <taxon>Spirochaetia</taxon>
        <taxon>Spirochaetales</taxon>
        <taxon>Borreliaceae</taxon>
        <taxon>Borreliella</taxon>
    </lineage>
</organism>
<keyword evidence="2" id="KW-1185">Reference proteome</keyword>
<sequence length="48" mass="5608">MLIKIYLNDKEYLYSDEEGHNCFDGPSSAAILLYIYIFFVITSKKVKL</sequence>
<proteinExistence type="predicted"/>
<accession>A0ACD5GLI2</accession>
<evidence type="ECO:0000313" key="1">
    <source>
        <dbReference type="EMBL" id="XPK47117.1"/>
    </source>
</evidence>